<dbReference type="PANTHER" id="PTHR35095">
    <property type="entry name" value="OS05G0143300 PROTEIN"/>
    <property type="match status" value="1"/>
</dbReference>
<organism evidence="1 2">
    <name type="scientific">Vicia faba</name>
    <name type="common">Broad bean</name>
    <name type="synonym">Faba vulgaris</name>
    <dbReference type="NCBI Taxonomy" id="3906"/>
    <lineage>
        <taxon>Eukaryota</taxon>
        <taxon>Viridiplantae</taxon>
        <taxon>Streptophyta</taxon>
        <taxon>Embryophyta</taxon>
        <taxon>Tracheophyta</taxon>
        <taxon>Spermatophyta</taxon>
        <taxon>Magnoliopsida</taxon>
        <taxon>eudicotyledons</taxon>
        <taxon>Gunneridae</taxon>
        <taxon>Pentapetalae</taxon>
        <taxon>rosids</taxon>
        <taxon>fabids</taxon>
        <taxon>Fabales</taxon>
        <taxon>Fabaceae</taxon>
        <taxon>Papilionoideae</taxon>
        <taxon>50 kb inversion clade</taxon>
        <taxon>NPAAA clade</taxon>
        <taxon>Hologalegina</taxon>
        <taxon>IRL clade</taxon>
        <taxon>Fabeae</taxon>
        <taxon>Vicia</taxon>
    </lineage>
</organism>
<proteinExistence type="predicted"/>
<sequence>MVHTLSLMASHIYPSPLAFPTTHVKECQTFAPSSLAKPDMLNCQYPFLNSSPFGEPVKTRKNWFDETQFVNVDSSPQWHVSIDAQESYSNAVLLGFGIVEQSINEPHQPFSSDSSSLLYLNDKFNIKKPFLYFLQDSALTSKVTVHLDGQIKFMGAEIQMKDLLPVVAESYLSKRLHKGERLSVLVPHFSRVNISEAEVQSHSSTMKIKATLTAPLRSPEKVKLKPSKKRS</sequence>
<name>A0AAV1A1Z4_VICFA</name>
<keyword evidence="2" id="KW-1185">Reference proteome</keyword>
<evidence type="ECO:0000313" key="2">
    <source>
        <dbReference type="Proteomes" id="UP001157006"/>
    </source>
</evidence>
<reference evidence="1 2" key="1">
    <citation type="submission" date="2023-01" db="EMBL/GenBank/DDBJ databases">
        <authorList>
            <person name="Kreplak J."/>
        </authorList>
    </citation>
    <scope>NUCLEOTIDE SEQUENCE [LARGE SCALE GENOMIC DNA]</scope>
</reference>
<accession>A0AAV1A1Z4</accession>
<gene>
    <name evidence="1" type="ORF">VFH_III132240</name>
</gene>
<dbReference type="AlphaFoldDB" id="A0AAV1A1Z4"/>
<evidence type="ECO:0000313" key="1">
    <source>
        <dbReference type="EMBL" id="CAI8604421.1"/>
    </source>
</evidence>
<protein>
    <submittedName>
        <fullName evidence="1">Uncharacterized protein</fullName>
    </submittedName>
</protein>
<dbReference type="PANTHER" id="PTHR35095:SF2">
    <property type="entry name" value="PROTEIN, PUTATIVE-RELATED"/>
    <property type="match status" value="1"/>
</dbReference>
<dbReference type="EMBL" id="OX451738">
    <property type="protein sequence ID" value="CAI8604421.1"/>
    <property type="molecule type" value="Genomic_DNA"/>
</dbReference>
<dbReference type="Proteomes" id="UP001157006">
    <property type="component" value="Chromosome 3"/>
</dbReference>